<evidence type="ECO:0000313" key="8">
    <source>
        <dbReference type="EMBL" id="CUH59143.1"/>
    </source>
</evidence>
<dbReference type="InterPro" id="IPR002104">
    <property type="entry name" value="Integrase_catalytic"/>
</dbReference>
<dbReference type="GO" id="GO:0015074">
    <property type="term" value="P:DNA integration"/>
    <property type="evidence" value="ECO:0007669"/>
    <property type="project" value="UniProtKB-KW"/>
</dbReference>
<dbReference type="Gene3D" id="1.10.443.10">
    <property type="entry name" value="Intergrase catalytic core"/>
    <property type="match status" value="1"/>
</dbReference>
<dbReference type="InterPro" id="IPR013762">
    <property type="entry name" value="Integrase-like_cat_sf"/>
</dbReference>
<keyword evidence="2" id="KW-0229">DNA integration</keyword>
<dbReference type="CDD" id="cd00801">
    <property type="entry name" value="INT_P4_C"/>
    <property type="match status" value="1"/>
</dbReference>
<comment type="similarity">
    <text evidence="1">Belongs to the 'phage' integrase family.</text>
</comment>
<dbReference type="SUPFAM" id="SSF56349">
    <property type="entry name" value="DNA breaking-rejoining enzymes"/>
    <property type="match status" value="1"/>
</dbReference>
<feature type="domain" description="Core-binding (CB)" evidence="7">
    <location>
        <begin position="104"/>
        <end position="185"/>
    </location>
</feature>
<dbReference type="Pfam" id="PF22022">
    <property type="entry name" value="Phage_int_M"/>
    <property type="match status" value="1"/>
</dbReference>
<sequence>MFAGGGALKSGKHPEKALSAAFVRTVCKPGKYTDGNGLFLKVDQTGARRWIQRIVIRGKRTEMGLGSANLVSLAEARELALQNRKLARQGGDPLKAKREAEAVMTFEEAARAVYEIHRPGWRNAKHAAQFIATLETYAFPRLGVKKVTEVGSADVLSVLQPIWLSKPETARRVRQRIGAVMKWAVAKGWRQDNPAEAISSALPKQTERPQHRKSLPYSEVPEFLRKLDNSAASVSAKLALRLIILTATRSGEVRMVRWPEVDLETATWIIPAARMKAKREFRIPLSQAALDLLSAAEKLTDESGFIFPGTKAGKPLSDATLSKLTKELGFDVHVHGFRTSFKTWAQECTNVPREVSEAALAHTVRNKAEAAYARSDLFDKRRELMERWSQSIV</sequence>
<dbReference type="GO" id="GO:0006310">
    <property type="term" value="P:DNA recombination"/>
    <property type="evidence" value="ECO:0007669"/>
    <property type="project" value="UniProtKB-KW"/>
</dbReference>
<dbReference type="Pfam" id="PF13356">
    <property type="entry name" value="Arm-DNA-bind_3"/>
    <property type="match status" value="1"/>
</dbReference>
<feature type="domain" description="Tyr recombinase" evidence="6">
    <location>
        <begin position="210"/>
        <end position="386"/>
    </location>
</feature>
<dbReference type="InterPro" id="IPR044068">
    <property type="entry name" value="CB"/>
</dbReference>
<keyword evidence="4" id="KW-0233">DNA recombination</keyword>
<evidence type="ECO:0000256" key="5">
    <source>
        <dbReference type="PROSITE-ProRule" id="PRU01248"/>
    </source>
</evidence>
<dbReference type="PROSITE" id="PS51898">
    <property type="entry name" value="TYR_RECOMBINASE"/>
    <property type="match status" value="1"/>
</dbReference>
<dbReference type="InterPro" id="IPR011010">
    <property type="entry name" value="DNA_brk_join_enz"/>
</dbReference>
<organism evidence="8 9">
    <name type="scientific">Thalassobacter stenotrophicus</name>
    <dbReference type="NCBI Taxonomy" id="266809"/>
    <lineage>
        <taxon>Bacteria</taxon>
        <taxon>Pseudomonadati</taxon>
        <taxon>Pseudomonadota</taxon>
        <taxon>Alphaproteobacteria</taxon>
        <taxon>Rhodobacterales</taxon>
        <taxon>Roseobacteraceae</taxon>
        <taxon>Thalassobacter</taxon>
    </lineage>
</organism>
<dbReference type="GO" id="GO:0003677">
    <property type="term" value="F:DNA binding"/>
    <property type="evidence" value="ECO:0007669"/>
    <property type="project" value="UniProtKB-UniRule"/>
</dbReference>
<evidence type="ECO:0000256" key="1">
    <source>
        <dbReference type="ARBA" id="ARBA00008857"/>
    </source>
</evidence>
<evidence type="ECO:0000259" key="7">
    <source>
        <dbReference type="PROSITE" id="PS51900"/>
    </source>
</evidence>
<evidence type="ECO:0000256" key="2">
    <source>
        <dbReference type="ARBA" id="ARBA00022908"/>
    </source>
</evidence>
<dbReference type="Pfam" id="PF00589">
    <property type="entry name" value="Phage_integrase"/>
    <property type="match status" value="1"/>
</dbReference>
<keyword evidence="3 5" id="KW-0238">DNA-binding</keyword>
<dbReference type="InterPro" id="IPR053876">
    <property type="entry name" value="Phage_int_M"/>
</dbReference>
<proteinExistence type="inferred from homology"/>
<dbReference type="InterPro" id="IPR025166">
    <property type="entry name" value="Integrase_DNA_bind_dom"/>
</dbReference>
<evidence type="ECO:0000256" key="3">
    <source>
        <dbReference type="ARBA" id="ARBA00023125"/>
    </source>
</evidence>
<dbReference type="InterPro" id="IPR010998">
    <property type="entry name" value="Integrase_recombinase_N"/>
</dbReference>
<dbReference type="PANTHER" id="PTHR30629">
    <property type="entry name" value="PROPHAGE INTEGRASE"/>
    <property type="match status" value="1"/>
</dbReference>
<evidence type="ECO:0000313" key="9">
    <source>
        <dbReference type="Proteomes" id="UP000051298"/>
    </source>
</evidence>
<reference evidence="8 9" key="1">
    <citation type="submission" date="2015-09" db="EMBL/GenBank/DDBJ databases">
        <authorList>
            <consortium name="Swine Surveillance"/>
        </authorList>
    </citation>
    <scope>NUCLEOTIDE SEQUENCE [LARGE SCALE GENOMIC DNA]</scope>
    <source>
        <strain evidence="8 9">CECT 5294</strain>
    </source>
</reference>
<dbReference type="AlphaFoldDB" id="A0A0P1FIY3"/>
<accession>A0A0P1FIY3</accession>
<dbReference type="Gene3D" id="1.10.150.130">
    <property type="match status" value="1"/>
</dbReference>
<dbReference type="Gene3D" id="3.30.160.390">
    <property type="entry name" value="Integrase, DNA-binding domain"/>
    <property type="match status" value="1"/>
</dbReference>
<protein>
    <submittedName>
        <fullName evidence="8">Prophage CP4-57 integrase</fullName>
    </submittedName>
</protein>
<dbReference type="Proteomes" id="UP000051298">
    <property type="component" value="Unassembled WGS sequence"/>
</dbReference>
<gene>
    <name evidence="8" type="primary">intA_1</name>
    <name evidence="8" type="ORF">THS5294_00426</name>
</gene>
<name>A0A0P1FIY3_9RHOB</name>
<evidence type="ECO:0000259" key="6">
    <source>
        <dbReference type="PROSITE" id="PS51898"/>
    </source>
</evidence>
<dbReference type="InterPro" id="IPR038488">
    <property type="entry name" value="Integrase_DNA-bd_sf"/>
</dbReference>
<dbReference type="PANTHER" id="PTHR30629:SF2">
    <property type="entry name" value="PROPHAGE INTEGRASE INTS-RELATED"/>
    <property type="match status" value="1"/>
</dbReference>
<dbReference type="InterPro" id="IPR050808">
    <property type="entry name" value="Phage_Integrase"/>
</dbReference>
<dbReference type="EMBL" id="CYRX01000008">
    <property type="protein sequence ID" value="CUH59143.1"/>
    <property type="molecule type" value="Genomic_DNA"/>
</dbReference>
<evidence type="ECO:0000256" key="4">
    <source>
        <dbReference type="ARBA" id="ARBA00023172"/>
    </source>
</evidence>
<dbReference type="PROSITE" id="PS51900">
    <property type="entry name" value="CB"/>
    <property type="match status" value="1"/>
</dbReference>